<dbReference type="InterPro" id="IPR000971">
    <property type="entry name" value="Globin"/>
</dbReference>
<organism evidence="4">
    <name type="scientific">Vanderwaltozyma polyspora (strain ATCC 22028 / DSM 70294 / BCRC 21397 / CBS 2163 / NBRC 10782 / NRRL Y-8283 / UCD 57-17)</name>
    <name type="common">Kluyveromyces polysporus</name>
    <dbReference type="NCBI Taxonomy" id="436907"/>
    <lineage>
        <taxon>Eukaryota</taxon>
        <taxon>Fungi</taxon>
        <taxon>Dikarya</taxon>
        <taxon>Ascomycota</taxon>
        <taxon>Saccharomycotina</taxon>
        <taxon>Saccharomycetes</taxon>
        <taxon>Saccharomycetales</taxon>
        <taxon>Saccharomycetaceae</taxon>
        <taxon>Vanderwaltozyma</taxon>
    </lineage>
</organism>
<evidence type="ECO:0000259" key="2">
    <source>
        <dbReference type="PROSITE" id="PS01033"/>
    </source>
</evidence>
<dbReference type="HOGENOM" id="CLU_035143_1_0_1"/>
<keyword evidence="4" id="KW-1185">Reference proteome</keyword>
<name>A7TM77_VANPO</name>
<reference evidence="3 4" key="1">
    <citation type="journal article" date="2007" name="Proc. Natl. Acad. Sci. U.S.A.">
        <title>Independent sorting-out of thousands of duplicated gene pairs in two yeast species descended from a whole-genome duplication.</title>
        <authorList>
            <person name="Scannell D.R."/>
            <person name="Frank A.C."/>
            <person name="Conant G.C."/>
            <person name="Byrne K.P."/>
            <person name="Woolfit M."/>
            <person name="Wolfe K.H."/>
        </authorList>
    </citation>
    <scope>NUCLEOTIDE SEQUENCE [LARGE SCALE GENOMIC DNA]</scope>
    <source>
        <strain evidence="4">ATCC 22028 / DSM 70294 / BCRC 21397 / CBS 2163 / NBRC 10782 / NRRL Y-8283 / UCD 57-17</strain>
    </source>
</reference>
<dbReference type="SUPFAM" id="SSF46458">
    <property type="entry name" value="Globin-like"/>
    <property type="match status" value="1"/>
</dbReference>
<protein>
    <recommendedName>
        <fullName evidence="2">Globin domain-containing protein</fullName>
    </recommendedName>
</protein>
<proteinExistence type="predicted"/>
<dbReference type="PANTHER" id="PTHR43396">
    <property type="entry name" value="FLAVOHEMOPROTEIN"/>
    <property type="match status" value="1"/>
</dbReference>
<dbReference type="OrthoDB" id="436496at2759"/>
<evidence type="ECO:0000256" key="1">
    <source>
        <dbReference type="SAM" id="MobiDB-lite"/>
    </source>
</evidence>
<dbReference type="InterPro" id="IPR044399">
    <property type="entry name" value="Mb-like_M"/>
</dbReference>
<dbReference type="AlphaFoldDB" id="A7TM77"/>
<dbReference type="GO" id="GO:0071949">
    <property type="term" value="F:FAD binding"/>
    <property type="evidence" value="ECO:0007669"/>
    <property type="project" value="TreeGrafter"/>
</dbReference>
<dbReference type="Pfam" id="PF00042">
    <property type="entry name" value="Globin"/>
    <property type="match status" value="1"/>
</dbReference>
<dbReference type="Gene3D" id="1.10.490.10">
    <property type="entry name" value="Globins"/>
    <property type="match status" value="1"/>
</dbReference>
<dbReference type="OMA" id="EYPYHEI"/>
<dbReference type="InParanoid" id="A7TM77"/>
<evidence type="ECO:0000313" key="3">
    <source>
        <dbReference type="EMBL" id="EDO16644.1"/>
    </source>
</evidence>
<dbReference type="CDD" id="cd01040">
    <property type="entry name" value="Mb-like"/>
    <property type="match status" value="1"/>
</dbReference>
<dbReference type="PhylomeDB" id="A7TM77"/>
<accession>A7TM77</accession>
<dbReference type="PANTHER" id="PTHR43396:SF6">
    <property type="entry name" value="ABL201WP"/>
    <property type="match status" value="1"/>
</dbReference>
<sequence>MVESVYELTGKSQIDFLSDGLDSVPESQLFDSDDSQADEVFKVIPASNNDTTAAIVQSFSDSEESFNEQFTRLHVNDADISMPSFFSGGEIKNAQLNLTPREILLVRKSWGMLLDDEVVSKSASVISSMLSGNDATDSGGKSTPVFKSIEEYPYHEIKTEDVLIAGGLFYAQFYGNLISIDPKLDKEFPTLKHQASGFAMVLNTAVINLEDLTILEQYLKNLGKRHFRILGIQAPNFELMGAAFIKTLRDRIGIYYTIELEKIWTKIYYFLANSILKYGADPMLDVNSQEEVLVFSMPTLGKNSNVSTSGVRSNKTVSSNDVGSKSLVRTNSGKSNSSAYDNRRSSGTINKSQSMNQNIPSQKKVSSIPNDTRLLRRANIGKKIPNNKKECILM</sequence>
<dbReference type="InterPro" id="IPR009050">
    <property type="entry name" value="Globin-like_sf"/>
</dbReference>
<dbReference type="GeneID" id="5544803"/>
<gene>
    <name evidence="3" type="ORF">Kpol_529p24</name>
</gene>
<dbReference type="GO" id="GO:0019825">
    <property type="term" value="F:oxygen binding"/>
    <property type="evidence" value="ECO:0007669"/>
    <property type="project" value="InterPro"/>
</dbReference>
<feature type="region of interest" description="Disordered" evidence="1">
    <location>
        <begin position="304"/>
        <end position="373"/>
    </location>
</feature>
<dbReference type="FunCoup" id="A7TM77">
    <property type="interactions" value="43"/>
</dbReference>
<feature type="domain" description="Globin" evidence="2">
    <location>
        <begin position="148"/>
        <end position="280"/>
    </location>
</feature>
<dbReference type="EMBL" id="DS480420">
    <property type="protein sequence ID" value="EDO16644.1"/>
    <property type="molecule type" value="Genomic_DNA"/>
</dbReference>
<dbReference type="PROSITE" id="PS01033">
    <property type="entry name" value="GLOBIN"/>
    <property type="match status" value="1"/>
</dbReference>
<dbReference type="Proteomes" id="UP000000267">
    <property type="component" value="Unassembled WGS sequence"/>
</dbReference>
<feature type="compositionally biased region" description="Polar residues" evidence="1">
    <location>
        <begin position="304"/>
        <end position="370"/>
    </location>
</feature>
<dbReference type="GO" id="GO:0071500">
    <property type="term" value="P:cellular response to nitrosative stress"/>
    <property type="evidence" value="ECO:0007669"/>
    <property type="project" value="TreeGrafter"/>
</dbReference>
<dbReference type="KEGG" id="vpo:Kpol_529p24"/>
<dbReference type="eggNOG" id="KOG3378">
    <property type="taxonomic scope" value="Eukaryota"/>
</dbReference>
<dbReference type="GO" id="GO:0020037">
    <property type="term" value="F:heme binding"/>
    <property type="evidence" value="ECO:0007669"/>
    <property type="project" value="InterPro"/>
</dbReference>
<dbReference type="RefSeq" id="XP_001644502.1">
    <property type="nucleotide sequence ID" value="XM_001644452.1"/>
</dbReference>
<evidence type="ECO:0000313" key="4">
    <source>
        <dbReference type="Proteomes" id="UP000000267"/>
    </source>
</evidence>
<dbReference type="GO" id="GO:0008941">
    <property type="term" value="F:nitric oxide dioxygenase NAD(P)H activity"/>
    <property type="evidence" value="ECO:0007669"/>
    <property type="project" value="TreeGrafter"/>
</dbReference>
<dbReference type="STRING" id="436907.A7TM77"/>
<dbReference type="InterPro" id="IPR012292">
    <property type="entry name" value="Globin/Proto"/>
</dbReference>
<dbReference type="GO" id="GO:0046210">
    <property type="term" value="P:nitric oxide catabolic process"/>
    <property type="evidence" value="ECO:0007669"/>
    <property type="project" value="TreeGrafter"/>
</dbReference>